<dbReference type="AlphaFoldDB" id="A0AAJ1WGC4"/>
<protein>
    <submittedName>
        <fullName evidence="4">Molybdopterin-guanine dinucleotide biosynthesis protein A</fullName>
    </submittedName>
</protein>
<dbReference type="Proteomes" id="UP001239267">
    <property type="component" value="Unassembled WGS sequence"/>
</dbReference>
<keyword evidence="1" id="KW-0808">Transferase</keyword>
<gene>
    <name evidence="4" type="ORF">J2T23_002795</name>
</gene>
<dbReference type="RefSeq" id="WP_307360809.1">
    <property type="nucleotide sequence ID" value="NZ_JAUSTB010000009.1"/>
</dbReference>
<evidence type="ECO:0000313" key="4">
    <source>
        <dbReference type="EMBL" id="MDQ0146892.1"/>
    </source>
</evidence>
<dbReference type="SUPFAM" id="SSF53448">
    <property type="entry name" value="Nucleotide-diphospho-sugar transferases"/>
    <property type="match status" value="1"/>
</dbReference>
<keyword evidence="5" id="KW-1185">Reference proteome</keyword>
<reference evidence="4 5" key="1">
    <citation type="submission" date="2023-07" db="EMBL/GenBank/DDBJ databases">
        <title>Sorghum-associated microbial communities from plants grown in Nebraska, USA.</title>
        <authorList>
            <person name="Schachtman D."/>
        </authorList>
    </citation>
    <scope>NUCLEOTIDE SEQUENCE [LARGE SCALE GENOMIC DNA]</scope>
    <source>
        <strain evidence="4 5">DS1001</strain>
    </source>
</reference>
<evidence type="ECO:0000259" key="2">
    <source>
        <dbReference type="Pfam" id="PF12804"/>
    </source>
</evidence>
<sequence>MHKNSVAFDALILAGGRSSRLGGVPKQSLVFHGQTLLERAVAAAAGARLTVVVGDAGVLPGESGEGHPLPLSVRPANLLACREEPPFAGPAAAIAAGLDTLARNGGGAPYSLVLACDMPLAAQAVAVLRDALLQSDPGVRPGGVVARSEDGRTQPLAGFYSTAGLKRSCADLASRNALVNGSVRALLASLDVQLVTVPAGSTADVDTWDDAAALGVAAGNQHAWESPAHSRRQRGRQVVKSQDETLEEWCRALLQAYKLEDVQVDINAVLALAGVAAHSVVRPAAPLTTFIAGFAAGLAAAPGREMDAASMDAALAVARSLAADYDAEAAGTPGE</sequence>
<comment type="caution">
    <text evidence="4">The sequence shown here is derived from an EMBL/GenBank/DDBJ whole genome shotgun (WGS) entry which is preliminary data.</text>
</comment>
<evidence type="ECO:0000256" key="1">
    <source>
        <dbReference type="ARBA" id="ARBA00022679"/>
    </source>
</evidence>
<dbReference type="PANTHER" id="PTHR19136">
    <property type="entry name" value="MOLYBDENUM COFACTOR GUANYLYLTRANSFERASE"/>
    <property type="match status" value="1"/>
</dbReference>
<accession>A0AAJ1WGC4</accession>
<name>A0AAJ1WGC4_9MICC</name>
<dbReference type="PANTHER" id="PTHR19136:SF81">
    <property type="entry name" value="MOLYBDENUM COFACTOR GUANYLYLTRANSFERASE"/>
    <property type="match status" value="1"/>
</dbReference>
<evidence type="ECO:0000259" key="3">
    <source>
        <dbReference type="Pfam" id="PF20058"/>
    </source>
</evidence>
<dbReference type="GO" id="GO:0016779">
    <property type="term" value="F:nucleotidyltransferase activity"/>
    <property type="evidence" value="ECO:0007669"/>
    <property type="project" value="TreeGrafter"/>
</dbReference>
<dbReference type="Gene3D" id="3.90.550.10">
    <property type="entry name" value="Spore Coat Polysaccharide Biosynthesis Protein SpsA, Chain A"/>
    <property type="match status" value="1"/>
</dbReference>
<feature type="domain" description="DUF6457" evidence="3">
    <location>
        <begin position="242"/>
        <end position="329"/>
    </location>
</feature>
<organism evidence="4 5">
    <name type="scientific">Pseudarthrobacter niigatensis</name>
    <dbReference type="NCBI Taxonomy" id="369935"/>
    <lineage>
        <taxon>Bacteria</taxon>
        <taxon>Bacillati</taxon>
        <taxon>Actinomycetota</taxon>
        <taxon>Actinomycetes</taxon>
        <taxon>Micrococcales</taxon>
        <taxon>Micrococcaceae</taxon>
        <taxon>Pseudarthrobacter</taxon>
    </lineage>
</organism>
<dbReference type="InterPro" id="IPR029044">
    <property type="entry name" value="Nucleotide-diphossugar_trans"/>
</dbReference>
<proteinExistence type="predicted"/>
<evidence type="ECO:0000313" key="5">
    <source>
        <dbReference type="Proteomes" id="UP001239267"/>
    </source>
</evidence>
<dbReference type="InterPro" id="IPR045598">
    <property type="entry name" value="DUF6457"/>
</dbReference>
<dbReference type="EMBL" id="JAUSTB010000009">
    <property type="protein sequence ID" value="MDQ0146892.1"/>
    <property type="molecule type" value="Genomic_DNA"/>
</dbReference>
<dbReference type="Pfam" id="PF12804">
    <property type="entry name" value="NTP_transf_3"/>
    <property type="match status" value="1"/>
</dbReference>
<feature type="domain" description="MobA-like NTP transferase" evidence="2">
    <location>
        <begin position="10"/>
        <end position="174"/>
    </location>
</feature>
<dbReference type="Pfam" id="PF20058">
    <property type="entry name" value="DUF6457"/>
    <property type="match status" value="1"/>
</dbReference>
<dbReference type="InterPro" id="IPR025877">
    <property type="entry name" value="MobA-like_NTP_Trfase"/>
</dbReference>